<organism evidence="1 2">
    <name type="scientific">Pelobacter propionicus (strain DSM 2379 / NBRC 103807 / OttBd1)</name>
    <dbReference type="NCBI Taxonomy" id="338966"/>
    <lineage>
        <taxon>Bacteria</taxon>
        <taxon>Pseudomonadati</taxon>
        <taxon>Thermodesulfobacteriota</taxon>
        <taxon>Desulfuromonadia</taxon>
        <taxon>Desulfuromonadales</taxon>
        <taxon>Desulfuromonadaceae</taxon>
        <taxon>Pelobacter</taxon>
    </lineage>
</organism>
<dbReference type="HOGENOM" id="CLU_2168572_0_0_7"/>
<dbReference type="STRING" id="338966.Ppro_3128"/>
<keyword evidence="2" id="KW-1185">Reference proteome</keyword>
<accession>A1ATQ1</accession>
<dbReference type="RefSeq" id="WP_011736954.1">
    <property type="nucleotide sequence ID" value="NC_008609.1"/>
</dbReference>
<evidence type="ECO:0000313" key="1">
    <source>
        <dbReference type="EMBL" id="ABL00722.1"/>
    </source>
</evidence>
<dbReference type="EMBL" id="CP000482">
    <property type="protein sequence ID" value="ABL00722.1"/>
    <property type="molecule type" value="Genomic_DNA"/>
</dbReference>
<proteinExistence type="predicted"/>
<name>A1ATQ1_PELPD</name>
<protein>
    <submittedName>
        <fullName evidence="1">Uncharacterized protein</fullName>
    </submittedName>
</protein>
<dbReference type="AlphaFoldDB" id="A1ATQ1"/>
<gene>
    <name evidence="1" type="ordered locus">Ppro_3128</name>
</gene>
<dbReference type="Proteomes" id="UP000006732">
    <property type="component" value="Chromosome"/>
</dbReference>
<dbReference type="KEGG" id="ppd:Ppro_3128"/>
<evidence type="ECO:0000313" key="2">
    <source>
        <dbReference type="Proteomes" id="UP000006732"/>
    </source>
</evidence>
<reference evidence="1 2" key="1">
    <citation type="submission" date="2006-10" db="EMBL/GenBank/DDBJ databases">
        <title>Complete sequence of chromosome of Pelobacter propionicus DSM 2379.</title>
        <authorList>
            <consortium name="US DOE Joint Genome Institute"/>
            <person name="Copeland A."/>
            <person name="Lucas S."/>
            <person name="Lapidus A."/>
            <person name="Barry K."/>
            <person name="Detter J.C."/>
            <person name="Glavina del Rio T."/>
            <person name="Hammon N."/>
            <person name="Israni S."/>
            <person name="Dalin E."/>
            <person name="Tice H."/>
            <person name="Pitluck S."/>
            <person name="Saunders E."/>
            <person name="Brettin T."/>
            <person name="Bruce D."/>
            <person name="Han C."/>
            <person name="Tapia R."/>
            <person name="Schmutz J."/>
            <person name="Larimer F."/>
            <person name="Land M."/>
            <person name="Hauser L."/>
            <person name="Kyrpides N."/>
            <person name="Kim E."/>
            <person name="Lovley D."/>
            <person name="Richardson P."/>
        </authorList>
    </citation>
    <scope>NUCLEOTIDE SEQUENCE [LARGE SCALE GENOMIC DNA]</scope>
    <source>
        <strain evidence="2">DSM 2379 / NBRC 103807 / OttBd1</strain>
    </source>
</reference>
<sequence>MEQIEELKQGREVMPEYATLLQAYLDLLQKHTELQKSYINLRLSTASSNDCRRYQAFENCKPVMEIYAHPNTGSEELVSLLHGAIDDILESAAGATSGKVVNLDAYRNRN</sequence>